<evidence type="ECO:0000313" key="2">
    <source>
        <dbReference type="EMBL" id="SMQ76157.1"/>
    </source>
</evidence>
<evidence type="ECO:0000313" key="3">
    <source>
        <dbReference type="Proteomes" id="UP000194469"/>
    </source>
</evidence>
<dbReference type="AlphaFoldDB" id="A0A1Y6FN67"/>
<sequence length="348" mass="38254">MPKQYSRKEFYDLVWSKPITHLAKDFGLSDVAIHKICKKHNIPNPPLGYWAKKAHGKAVTQTPLPRSSKDVADTILIVEGSFLSEPDSLRSAREQARINASAPDAQPPAARHSIVERTISSLLKAKVDARGLVSSAQQGCISVAVAPPSIERVGAALDLLVAVASTQNFELAKSEKAIVFTGHETTIGFSVQETVKRVKHDLTAEELAEEERHKKKQRRDEWFSSFLFRRRFPEWDYLPTGQLAVEIEGSYSYSGSGPRKKLQGWKDPEDRNDGRRDCDRLGGHGSGKEGTNPGRSRARRKMARGTSTPAGSRAAEAYFRSATRRADIRARRGGKVDPAAASGGKSAN</sequence>
<organism evidence="2 3">
    <name type="scientific">Sphingopyxis terrae subsp. ummariensis</name>
    <dbReference type="NCBI Taxonomy" id="429001"/>
    <lineage>
        <taxon>Bacteria</taxon>
        <taxon>Pseudomonadati</taxon>
        <taxon>Pseudomonadota</taxon>
        <taxon>Alphaproteobacteria</taxon>
        <taxon>Sphingomonadales</taxon>
        <taxon>Sphingomonadaceae</taxon>
        <taxon>Sphingopyxis</taxon>
    </lineage>
</organism>
<evidence type="ECO:0000256" key="1">
    <source>
        <dbReference type="SAM" id="MobiDB-lite"/>
    </source>
</evidence>
<reference evidence="3" key="1">
    <citation type="submission" date="2017-04" db="EMBL/GenBank/DDBJ databases">
        <authorList>
            <person name="Varghese N."/>
            <person name="Submissions S."/>
        </authorList>
    </citation>
    <scope>NUCLEOTIDE SEQUENCE [LARGE SCALE GENOMIC DNA]</scope>
    <source>
        <strain evidence="3">UI2</strain>
    </source>
</reference>
<feature type="region of interest" description="Disordered" evidence="1">
    <location>
        <begin position="250"/>
        <end position="348"/>
    </location>
</feature>
<dbReference type="Proteomes" id="UP000194469">
    <property type="component" value="Unassembled WGS sequence"/>
</dbReference>
<proteinExistence type="predicted"/>
<gene>
    <name evidence="2" type="ORF">SAMN06295984_1601</name>
</gene>
<feature type="compositionally biased region" description="Basic and acidic residues" evidence="1">
    <location>
        <begin position="264"/>
        <end position="282"/>
    </location>
</feature>
<protein>
    <submittedName>
        <fullName evidence="2">Uncharacterized protein</fullName>
    </submittedName>
</protein>
<accession>A0A1Y6FN67</accession>
<dbReference type="RefSeq" id="WP_133058490.1">
    <property type="nucleotide sequence ID" value="NZ_FXWL01000002.1"/>
</dbReference>
<dbReference type="GeneID" id="303003506"/>
<name>A0A1Y6FN67_9SPHN</name>
<dbReference type="EMBL" id="FXWL01000002">
    <property type="protein sequence ID" value="SMQ76157.1"/>
    <property type="molecule type" value="Genomic_DNA"/>
</dbReference>
<keyword evidence="3" id="KW-1185">Reference proteome</keyword>